<dbReference type="SUPFAM" id="SSF48452">
    <property type="entry name" value="TPR-like"/>
    <property type="match status" value="1"/>
</dbReference>
<evidence type="ECO:0000313" key="2">
    <source>
        <dbReference type="EMBL" id="CAB4642234.1"/>
    </source>
</evidence>
<feature type="domain" description="DUF4236" evidence="1">
    <location>
        <begin position="3"/>
        <end position="57"/>
    </location>
</feature>
<protein>
    <submittedName>
        <fullName evidence="2">Unannotated protein</fullName>
    </submittedName>
</protein>
<dbReference type="Pfam" id="PF14020">
    <property type="entry name" value="DUF4236"/>
    <property type="match status" value="1"/>
</dbReference>
<reference evidence="2" key="1">
    <citation type="submission" date="2020-05" db="EMBL/GenBank/DDBJ databases">
        <authorList>
            <person name="Chiriac C."/>
            <person name="Salcher M."/>
            <person name="Ghai R."/>
            <person name="Kavagutti S V."/>
        </authorList>
    </citation>
    <scope>NUCLEOTIDE SEQUENCE</scope>
</reference>
<organism evidence="2">
    <name type="scientific">freshwater metagenome</name>
    <dbReference type="NCBI Taxonomy" id="449393"/>
    <lineage>
        <taxon>unclassified sequences</taxon>
        <taxon>metagenomes</taxon>
        <taxon>ecological metagenomes</taxon>
    </lineage>
</organism>
<dbReference type="EMBL" id="CAEZVZ010000057">
    <property type="protein sequence ID" value="CAB4642234.1"/>
    <property type="molecule type" value="Genomic_DNA"/>
</dbReference>
<sequence>MGFRFRKSMKILPGIRLTFGKNSIGISAGVPGARISLNSKGRVTTSAGIPGSGLYWTESTSLKKKRSTRTRTEESIVDGEVYVEDVIDPGEAGLEVPTTQRIVAPRAGFFASKAEKALSALFHDIYGDREINTPEVVFKKTRELAEKFPDLTLAMQAIQVLHGVQSSELEKESFQLAHDLWPQRQALFSHKLVRKYFAGIIPMVQVTPGIHAQERYNVTALGLIYAEVLQIQGDFEKALEVVEEVESDQVTAISIVDLEIALKRYDDAIATTEDIENEDDATAMLLIFRGIAFREKGFNEASLECFKLALAKRTRTEIILNRGLWERAYTYEKLGKKAQARKDLEKIMSREPAYPGLVERLEELNP</sequence>
<gene>
    <name evidence="2" type="ORF">UFOPK2162_00544</name>
</gene>
<accession>A0A6J6K157</accession>
<dbReference type="InterPro" id="IPR025330">
    <property type="entry name" value="DUF4236"/>
</dbReference>
<name>A0A6J6K157_9ZZZZ</name>
<dbReference type="Gene3D" id="1.25.40.10">
    <property type="entry name" value="Tetratricopeptide repeat domain"/>
    <property type="match status" value="1"/>
</dbReference>
<dbReference type="AlphaFoldDB" id="A0A6J6K157"/>
<dbReference type="InterPro" id="IPR011990">
    <property type="entry name" value="TPR-like_helical_dom_sf"/>
</dbReference>
<evidence type="ECO:0000259" key="1">
    <source>
        <dbReference type="Pfam" id="PF14020"/>
    </source>
</evidence>
<proteinExistence type="predicted"/>